<reference evidence="1 2" key="1">
    <citation type="submission" date="2017-03" db="EMBL/GenBank/DDBJ databases">
        <authorList>
            <person name="Afonso C.L."/>
            <person name="Miller P.J."/>
            <person name="Scott M.A."/>
            <person name="Spackman E."/>
            <person name="Goraichik I."/>
            <person name="Dimitrov K.M."/>
            <person name="Suarez D.L."/>
            <person name="Swayne D.E."/>
        </authorList>
    </citation>
    <scope>NUCLEOTIDE SEQUENCE [LARGE SCALE GENOMIC DNA]</scope>
    <source>
        <strain evidence="1 2">ATCC 51113</strain>
    </source>
</reference>
<dbReference type="RefSeq" id="WP_080859737.1">
    <property type="nucleotide sequence ID" value="NZ_CP077405.1"/>
</dbReference>
<sequence>MGRKSTVHKLPEEIRSHIERRLRENRLTLDELIEDLRTAFPQTSELPARSTLGRYKKSFDEVVGRMREQQQMARMLVDELGENPDERAGQMLVQSITALTSHAAMLAQDEQEPDIDTVRYLARAAKDILQARKISFDERLAIKKQAREEQLAEQQENLKAVARERGMDKETVDFWKRRVLGVG</sequence>
<gene>
    <name evidence="1" type="ORF">BZK42_18555</name>
</gene>
<dbReference type="Pfam" id="PF11985">
    <property type="entry name" value="Phage_Mu_Gp27"/>
    <property type="match status" value="1"/>
</dbReference>
<evidence type="ECO:0000313" key="1">
    <source>
        <dbReference type="EMBL" id="OQM40562.1"/>
    </source>
</evidence>
<comment type="caution">
    <text evidence="1">The sequence shown here is derived from an EMBL/GenBank/DDBJ whole genome shotgun (WGS) entry which is preliminary data.</text>
</comment>
<dbReference type="EMBL" id="NAEW01000009">
    <property type="protein sequence ID" value="OQM40562.1"/>
    <property type="molecule type" value="Genomic_DNA"/>
</dbReference>
<name>A0A1V8NVV4_CITBR</name>
<protein>
    <submittedName>
        <fullName evidence="1">Small terminase subunit</fullName>
    </submittedName>
</protein>
<evidence type="ECO:0000313" key="2">
    <source>
        <dbReference type="Proteomes" id="UP000192573"/>
    </source>
</evidence>
<dbReference type="InterPro" id="IPR021874">
    <property type="entry name" value="Phage_Mu_Gp27"/>
</dbReference>
<dbReference type="Proteomes" id="UP000192573">
    <property type="component" value="Unassembled WGS sequence"/>
</dbReference>
<organism evidence="1 2">
    <name type="scientific">Citrobacter braakii</name>
    <dbReference type="NCBI Taxonomy" id="57706"/>
    <lineage>
        <taxon>Bacteria</taxon>
        <taxon>Pseudomonadati</taxon>
        <taxon>Pseudomonadota</taxon>
        <taxon>Gammaproteobacteria</taxon>
        <taxon>Enterobacterales</taxon>
        <taxon>Enterobacteriaceae</taxon>
        <taxon>Citrobacter</taxon>
        <taxon>Citrobacter freundii complex</taxon>
    </lineage>
</organism>
<proteinExistence type="predicted"/>
<accession>A0A1V8NVV4</accession>
<dbReference type="AlphaFoldDB" id="A0A1V8NVV4"/>